<protein>
    <submittedName>
        <fullName evidence="10">Uncharacterized protein</fullName>
    </submittedName>
</protein>
<dbReference type="EMBL" id="CAJPEV010000834">
    <property type="protein sequence ID" value="CAG0888932.1"/>
    <property type="molecule type" value="Genomic_DNA"/>
</dbReference>
<keyword evidence="3 7" id="KW-1133">Transmembrane helix</keyword>
<dbReference type="Gene3D" id="1.20.1070.10">
    <property type="entry name" value="Rhodopsin 7-helix transmembrane proteins"/>
    <property type="match status" value="1"/>
</dbReference>
<dbReference type="InterPro" id="IPR000203">
    <property type="entry name" value="GPS"/>
</dbReference>
<dbReference type="InterPro" id="IPR046338">
    <property type="entry name" value="GAIN_dom_sf"/>
</dbReference>
<dbReference type="Pfam" id="PF01825">
    <property type="entry name" value="GPS"/>
    <property type="match status" value="1"/>
</dbReference>
<feature type="transmembrane region" description="Helical" evidence="7">
    <location>
        <begin position="783"/>
        <end position="805"/>
    </location>
</feature>
<dbReference type="PRINTS" id="PR00249">
    <property type="entry name" value="GPCRSECRETIN"/>
</dbReference>
<dbReference type="AlphaFoldDB" id="A0A7R9A232"/>
<dbReference type="GO" id="GO:0004930">
    <property type="term" value="F:G protein-coupled receptor activity"/>
    <property type="evidence" value="ECO:0007669"/>
    <property type="project" value="InterPro"/>
</dbReference>
<evidence type="ECO:0000256" key="1">
    <source>
        <dbReference type="ARBA" id="ARBA00004141"/>
    </source>
</evidence>
<dbReference type="InterPro" id="IPR057244">
    <property type="entry name" value="GAIN_B"/>
</dbReference>
<feature type="domain" description="G-protein coupled receptors family 2 profile 2" evidence="9">
    <location>
        <begin position="637"/>
        <end position="879"/>
    </location>
</feature>
<evidence type="ECO:0000256" key="6">
    <source>
        <dbReference type="SAM" id="MobiDB-lite"/>
    </source>
</evidence>
<dbReference type="InterPro" id="IPR017981">
    <property type="entry name" value="GPCR_2-like_7TM"/>
</dbReference>
<keyword evidence="2 7" id="KW-0812">Transmembrane</keyword>
<sequence>MDTGHGTFLMSINHVPLLDLITPPAAFLGPSSLSAVLALVGGDGRVSRPTECVVDNDFVLSGDNCISDPASCSDSGFSFSFFFKEIVYWNDEFATKPSTDFPKAYLISTGGDELGHPGLAIYRQGMDLVASLTLKDGTVYEIRTIYTLSNNTWNNVAMRWQNPLNGSAGLELVINMQESAALRQPTRKVSPKNTLNPPTLMIGCHKTADNPTYRDFGGGQFDELAGWRHYIPQSRVKMFLGGYVDRNHHGRVLVLSESQFNDRSVDDVIAALKTADLSNQAVQDSAWRLLESQSNSQLVAPKVDPMVAQVTGAKVDTPAQSLEKFLGVVQQITDSKYIAPNYTEDAFAKRILAAAAVSDNLMHSNKDAWDEIAKTGYKAGMIGLVNDFTKYAMSTLDALSLPDNKEQYSLNLPLDTYVSQLLKIRREELEKQATFTMPNYSDPLWEKSDSNGRYDAWGDPKDTVTMPTSILRYCYDKGPINIVSSYYKNLNNLTDASKVNPLNIPSGGLQQLDSRILTLQAQPSTDATKLSKDCVIHPTDLANSGGIIINLQHLDPEPAKIRKLLFHTEDDGYHIMVRRCVRFNEEYLNYGVWDSSNCVVLDTNAVETKCQCQQFGMYAVLSQRIQQYLIPVDPTWLTIIRYVGFSLSVLCLVILILVVACNREHLWEQFHLMRMNMAIACTFGTVAMLVGDFVRDDRHGCTAVSVLLHYFYTAVAAWLAMESLAGFLAINYGIVGGLFKPYFAFCWGLPLVSVGTALLMDMMRYGTDLRCMISFDNDIKLIFFGPLIAFAIVGFLLAAIVACNLTAPRLRKDNTIAELVPVCKGLVVVQFYFDVTWIFGVVAYFHFNWSDQQPSFYPLFQLLNAFTGVLILLFMGFYSPRFRMVLTGAAEKRKMLLLANMLRGSKGDRLDESETASPQSRRRDSEDEDYAEFDRPETGRRVFIAA</sequence>
<feature type="transmembrane region" description="Helical" evidence="7">
    <location>
        <begin position="742"/>
        <end position="763"/>
    </location>
</feature>
<evidence type="ECO:0000313" key="11">
    <source>
        <dbReference type="Proteomes" id="UP000677054"/>
    </source>
</evidence>
<feature type="transmembrane region" description="Helical" evidence="7">
    <location>
        <begin position="710"/>
        <end position="730"/>
    </location>
</feature>
<keyword evidence="11" id="KW-1185">Reference proteome</keyword>
<comment type="subcellular location">
    <subcellularLocation>
        <location evidence="1">Membrane</location>
        <topology evidence="1">Multi-pass membrane protein</topology>
    </subcellularLocation>
</comment>
<evidence type="ECO:0000256" key="4">
    <source>
        <dbReference type="ARBA" id="ARBA00023136"/>
    </source>
</evidence>
<dbReference type="PANTHER" id="PTHR12011:SF347">
    <property type="entry name" value="FI21270P1-RELATED"/>
    <property type="match status" value="1"/>
</dbReference>
<dbReference type="PROSITE" id="PS50261">
    <property type="entry name" value="G_PROTEIN_RECEP_F2_4"/>
    <property type="match status" value="1"/>
</dbReference>
<evidence type="ECO:0000259" key="8">
    <source>
        <dbReference type="PROSITE" id="PS50221"/>
    </source>
</evidence>
<dbReference type="EMBL" id="LR900351">
    <property type="protein sequence ID" value="CAD7245337.1"/>
    <property type="molecule type" value="Genomic_DNA"/>
</dbReference>
<reference evidence="10" key="1">
    <citation type="submission" date="2020-11" db="EMBL/GenBank/DDBJ databases">
        <authorList>
            <person name="Tran Van P."/>
        </authorList>
    </citation>
    <scope>NUCLEOTIDE SEQUENCE</scope>
</reference>
<dbReference type="SUPFAM" id="SSF81321">
    <property type="entry name" value="Family A G protein-coupled receptor-like"/>
    <property type="match status" value="1"/>
</dbReference>
<dbReference type="PANTHER" id="PTHR12011">
    <property type="entry name" value="ADHESION G-PROTEIN COUPLED RECEPTOR"/>
    <property type="match status" value="1"/>
</dbReference>
<dbReference type="Pfam" id="PF00002">
    <property type="entry name" value="7tm_2"/>
    <property type="match status" value="1"/>
</dbReference>
<keyword evidence="4 7" id="KW-0472">Membrane</keyword>
<feature type="transmembrane region" description="Helical" evidence="7">
    <location>
        <begin position="826"/>
        <end position="847"/>
    </location>
</feature>
<evidence type="ECO:0000256" key="7">
    <source>
        <dbReference type="SAM" id="Phobius"/>
    </source>
</evidence>
<dbReference type="OrthoDB" id="1100386at2759"/>
<accession>A0A7R9A232</accession>
<evidence type="ECO:0000259" key="9">
    <source>
        <dbReference type="PROSITE" id="PS50261"/>
    </source>
</evidence>
<evidence type="ECO:0000313" key="10">
    <source>
        <dbReference type="EMBL" id="CAD7245337.1"/>
    </source>
</evidence>
<dbReference type="SMART" id="SM00303">
    <property type="entry name" value="GPS"/>
    <property type="match status" value="1"/>
</dbReference>
<feature type="region of interest" description="Disordered" evidence="6">
    <location>
        <begin position="908"/>
        <end position="932"/>
    </location>
</feature>
<dbReference type="Proteomes" id="UP000677054">
    <property type="component" value="Unassembled WGS sequence"/>
</dbReference>
<gene>
    <name evidence="10" type="ORF">DSTB1V02_LOCUS5211</name>
</gene>
<dbReference type="InterPro" id="IPR000832">
    <property type="entry name" value="GPCR_2_secretin-like"/>
</dbReference>
<name>A0A7R9A232_9CRUS</name>
<feature type="transmembrane region" description="Helical" evidence="7">
    <location>
        <begin position="672"/>
        <end position="690"/>
    </location>
</feature>
<evidence type="ECO:0000256" key="3">
    <source>
        <dbReference type="ARBA" id="ARBA00022989"/>
    </source>
</evidence>
<organism evidence="10">
    <name type="scientific">Darwinula stevensoni</name>
    <dbReference type="NCBI Taxonomy" id="69355"/>
    <lineage>
        <taxon>Eukaryota</taxon>
        <taxon>Metazoa</taxon>
        <taxon>Ecdysozoa</taxon>
        <taxon>Arthropoda</taxon>
        <taxon>Crustacea</taxon>
        <taxon>Oligostraca</taxon>
        <taxon>Ostracoda</taxon>
        <taxon>Podocopa</taxon>
        <taxon>Podocopida</taxon>
        <taxon>Darwinulocopina</taxon>
        <taxon>Darwinuloidea</taxon>
        <taxon>Darwinulidae</taxon>
        <taxon>Darwinula</taxon>
    </lineage>
</organism>
<dbReference type="GO" id="GO:0007166">
    <property type="term" value="P:cell surface receptor signaling pathway"/>
    <property type="evidence" value="ECO:0007669"/>
    <property type="project" value="InterPro"/>
</dbReference>
<feature type="domain" description="GAIN-B" evidence="8">
    <location>
        <begin position="431"/>
        <end position="628"/>
    </location>
</feature>
<evidence type="ECO:0000256" key="2">
    <source>
        <dbReference type="ARBA" id="ARBA00022692"/>
    </source>
</evidence>
<evidence type="ECO:0000256" key="5">
    <source>
        <dbReference type="ARBA" id="ARBA00023157"/>
    </source>
</evidence>
<feature type="transmembrane region" description="Helical" evidence="7">
    <location>
        <begin position="639"/>
        <end position="660"/>
    </location>
</feature>
<dbReference type="Gene3D" id="2.60.220.50">
    <property type="match status" value="1"/>
</dbReference>
<feature type="transmembrane region" description="Helical" evidence="7">
    <location>
        <begin position="859"/>
        <end position="878"/>
    </location>
</feature>
<dbReference type="PROSITE" id="PS50221">
    <property type="entry name" value="GAIN_B"/>
    <property type="match status" value="1"/>
</dbReference>
<proteinExistence type="predicted"/>
<dbReference type="GO" id="GO:0005886">
    <property type="term" value="C:plasma membrane"/>
    <property type="evidence" value="ECO:0007669"/>
    <property type="project" value="TreeGrafter"/>
</dbReference>
<keyword evidence="5" id="KW-1015">Disulfide bond</keyword>